<keyword evidence="3" id="KW-1185">Reference proteome</keyword>
<dbReference type="OrthoDB" id="3481109at2759"/>
<gene>
    <name evidence="2" type="ORF">BTUL_0057g00340</name>
</gene>
<evidence type="ECO:0000313" key="3">
    <source>
        <dbReference type="Proteomes" id="UP000297777"/>
    </source>
</evidence>
<dbReference type="Proteomes" id="UP000297777">
    <property type="component" value="Unassembled WGS sequence"/>
</dbReference>
<proteinExistence type="predicted"/>
<organism evidence="2 3">
    <name type="scientific">Botrytis tulipae</name>
    <dbReference type="NCBI Taxonomy" id="87230"/>
    <lineage>
        <taxon>Eukaryota</taxon>
        <taxon>Fungi</taxon>
        <taxon>Dikarya</taxon>
        <taxon>Ascomycota</taxon>
        <taxon>Pezizomycotina</taxon>
        <taxon>Leotiomycetes</taxon>
        <taxon>Helotiales</taxon>
        <taxon>Sclerotiniaceae</taxon>
        <taxon>Botrytis</taxon>
    </lineage>
</organism>
<evidence type="ECO:0000256" key="1">
    <source>
        <dbReference type="SAM" id="Phobius"/>
    </source>
</evidence>
<sequence>MKLSLFVISLADILIFQTGIINMNFLPLFATTILASCVILVVSAIPQHAFFPAGFVHKSCPANPDDVSKCNMRLTVTVYDTNNGKVDLKITGPEGCLDCGVEAIGNGIPWVAKDSKPRCFDDKGTWDLTVGRDGQVPDVVTWGGVKYSLNKVDAGNMDNKPTQITTYNMPFNCTI</sequence>
<protein>
    <submittedName>
        <fullName evidence="2">Uncharacterized protein</fullName>
    </submittedName>
</protein>
<accession>A0A4Z1ESZ9</accession>
<evidence type="ECO:0000313" key="2">
    <source>
        <dbReference type="EMBL" id="TGO14168.1"/>
    </source>
</evidence>
<feature type="transmembrane region" description="Helical" evidence="1">
    <location>
        <begin position="26"/>
        <end position="45"/>
    </location>
</feature>
<keyword evidence="1" id="KW-0472">Membrane</keyword>
<reference evidence="2 3" key="1">
    <citation type="submission" date="2017-12" db="EMBL/GenBank/DDBJ databases">
        <title>Comparative genomics of Botrytis spp.</title>
        <authorList>
            <person name="Valero-Jimenez C.A."/>
            <person name="Tapia P."/>
            <person name="Veloso J."/>
            <person name="Silva-Moreno E."/>
            <person name="Staats M."/>
            <person name="Valdes J.H."/>
            <person name="Van Kan J.A.L."/>
        </authorList>
    </citation>
    <scope>NUCLEOTIDE SEQUENCE [LARGE SCALE GENOMIC DNA]</scope>
    <source>
        <strain evidence="2 3">Bt9001</strain>
    </source>
</reference>
<dbReference type="EMBL" id="PQXH01000057">
    <property type="protein sequence ID" value="TGO14168.1"/>
    <property type="molecule type" value="Genomic_DNA"/>
</dbReference>
<keyword evidence="1" id="KW-1133">Transmembrane helix</keyword>
<comment type="caution">
    <text evidence="2">The sequence shown here is derived from an EMBL/GenBank/DDBJ whole genome shotgun (WGS) entry which is preliminary data.</text>
</comment>
<name>A0A4Z1ESZ9_9HELO</name>
<keyword evidence="1" id="KW-0812">Transmembrane</keyword>
<dbReference type="AlphaFoldDB" id="A0A4Z1ESZ9"/>